<comment type="caution">
    <text evidence="9">The sequence shown here is derived from an EMBL/GenBank/DDBJ whole genome shotgun (WGS) entry which is preliminary data.</text>
</comment>
<dbReference type="Pfam" id="PF13537">
    <property type="entry name" value="GATase_7"/>
    <property type="match status" value="1"/>
</dbReference>
<dbReference type="PANTHER" id="PTHR43284">
    <property type="entry name" value="ASPARAGINE SYNTHETASE (GLUTAMINE-HYDROLYZING)"/>
    <property type="match status" value="1"/>
</dbReference>
<dbReference type="Gene3D" id="3.40.50.620">
    <property type="entry name" value="HUPs"/>
    <property type="match status" value="2"/>
</dbReference>
<accession>A0A844YUL9</accession>
<dbReference type="SUPFAM" id="SSF56235">
    <property type="entry name" value="N-terminal nucleophile aminohydrolases (Ntn hydrolases)"/>
    <property type="match status" value="1"/>
</dbReference>
<feature type="binding site" evidence="7">
    <location>
        <position position="99"/>
    </location>
    <ligand>
        <name>L-glutamine</name>
        <dbReference type="ChEBI" id="CHEBI:58359"/>
    </ligand>
</feature>
<evidence type="ECO:0000256" key="7">
    <source>
        <dbReference type="PIRSR" id="PIRSR001589-2"/>
    </source>
</evidence>
<dbReference type="PIRSF" id="PIRSF001589">
    <property type="entry name" value="Asn_synthetase_glu-h"/>
    <property type="match status" value="1"/>
</dbReference>
<keyword evidence="5 7" id="KW-0067">ATP-binding</keyword>
<evidence type="ECO:0000313" key="9">
    <source>
        <dbReference type="EMBL" id="MXO71259.1"/>
    </source>
</evidence>
<dbReference type="Gene3D" id="3.60.20.10">
    <property type="entry name" value="Glutamine Phosphoribosylpyrophosphate, subunit 1, domain 1"/>
    <property type="match status" value="1"/>
</dbReference>
<organism evidence="9 10">
    <name type="scientific">Alteraurantiacibacter buctensis</name>
    <dbReference type="NCBI Taxonomy" id="1503981"/>
    <lineage>
        <taxon>Bacteria</taxon>
        <taxon>Pseudomonadati</taxon>
        <taxon>Pseudomonadota</taxon>
        <taxon>Alphaproteobacteria</taxon>
        <taxon>Sphingomonadales</taxon>
        <taxon>Erythrobacteraceae</taxon>
        <taxon>Alteraurantiacibacter</taxon>
    </lineage>
</organism>
<dbReference type="InterPro" id="IPR014729">
    <property type="entry name" value="Rossmann-like_a/b/a_fold"/>
</dbReference>
<dbReference type="GO" id="GO:0004066">
    <property type="term" value="F:asparagine synthase (glutamine-hydrolyzing) activity"/>
    <property type="evidence" value="ECO:0007669"/>
    <property type="project" value="UniProtKB-EC"/>
</dbReference>
<dbReference type="GO" id="GO:0006529">
    <property type="term" value="P:asparagine biosynthetic process"/>
    <property type="evidence" value="ECO:0007669"/>
    <property type="project" value="InterPro"/>
</dbReference>
<dbReference type="PROSITE" id="PS51278">
    <property type="entry name" value="GATASE_TYPE_2"/>
    <property type="match status" value="1"/>
</dbReference>
<comment type="pathway">
    <text evidence="1">Amino-acid biosynthesis; L-asparagine biosynthesis; L-asparagine from L-aspartate (L-Gln route): step 1/1.</text>
</comment>
<evidence type="ECO:0000256" key="4">
    <source>
        <dbReference type="ARBA" id="ARBA00022741"/>
    </source>
</evidence>
<dbReference type="InterPro" id="IPR006426">
    <property type="entry name" value="Asn_synth_AEB"/>
</dbReference>
<evidence type="ECO:0000256" key="6">
    <source>
        <dbReference type="ARBA" id="ARBA00048741"/>
    </source>
</evidence>
<comment type="catalytic activity">
    <reaction evidence="6">
        <text>L-aspartate + L-glutamine + ATP + H2O = L-asparagine + L-glutamate + AMP + diphosphate + H(+)</text>
        <dbReference type="Rhea" id="RHEA:12228"/>
        <dbReference type="ChEBI" id="CHEBI:15377"/>
        <dbReference type="ChEBI" id="CHEBI:15378"/>
        <dbReference type="ChEBI" id="CHEBI:29985"/>
        <dbReference type="ChEBI" id="CHEBI:29991"/>
        <dbReference type="ChEBI" id="CHEBI:30616"/>
        <dbReference type="ChEBI" id="CHEBI:33019"/>
        <dbReference type="ChEBI" id="CHEBI:58048"/>
        <dbReference type="ChEBI" id="CHEBI:58359"/>
        <dbReference type="ChEBI" id="CHEBI:456215"/>
        <dbReference type="EC" id="6.3.5.4"/>
    </reaction>
</comment>
<evidence type="ECO:0000256" key="2">
    <source>
        <dbReference type="ARBA" id="ARBA00005752"/>
    </source>
</evidence>
<feature type="domain" description="Glutamine amidotransferase type-2" evidence="8">
    <location>
        <begin position="2"/>
        <end position="212"/>
    </location>
</feature>
<reference evidence="9 10" key="1">
    <citation type="submission" date="2019-12" db="EMBL/GenBank/DDBJ databases">
        <title>Genomic-based taxomic classification of the family Erythrobacteraceae.</title>
        <authorList>
            <person name="Xu L."/>
        </authorList>
    </citation>
    <scope>NUCLEOTIDE SEQUENCE [LARGE SCALE GENOMIC DNA]</scope>
    <source>
        <strain evidence="9 10">M0322</strain>
    </source>
</reference>
<dbReference type="InterPro" id="IPR051786">
    <property type="entry name" value="ASN_synthetase/amidase"/>
</dbReference>
<dbReference type="InterPro" id="IPR001962">
    <property type="entry name" value="Asn_synthase"/>
</dbReference>
<dbReference type="EC" id="6.3.5.4" evidence="3"/>
<gene>
    <name evidence="9" type="ORF">GRI99_06345</name>
</gene>
<dbReference type="SUPFAM" id="SSF52402">
    <property type="entry name" value="Adenine nucleotide alpha hydrolases-like"/>
    <property type="match status" value="1"/>
</dbReference>
<dbReference type="InterPro" id="IPR017932">
    <property type="entry name" value="GATase_2_dom"/>
</dbReference>
<keyword evidence="4 7" id="KW-0547">Nucleotide-binding</keyword>
<proteinExistence type="inferred from homology"/>
<dbReference type="EMBL" id="WTYV01000002">
    <property type="protein sequence ID" value="MXO71259.1"/>
    <property type="molecule type" value="Genomic_DNA"/>
</dbReference>
<dbReference type="OrthoDB" id="9763290at2"/>
<evidence type="ECO:0000256" key="1">
    <source>
        <dbReference type="ARBA" id="ARBA00005187"/>
    </source>
</evidence>
<dbReference type="AlphaFoldDB" id="A0A844YUL9"/>
<evidence type="ECO:0000259" key="8">
    <source>
        <dbReference type="PROSITE" id="PS51278"/>
    </source>
</evidence>
<dbReference type="RefSeq" id="WP_160771191.1">
    <property type="nucleotide sequence ID" value="NZ_WTYV01000002.1"/>
</dbReference>
<evidence type="ECO:0000256" key="5">
    <source>
        <dbReference type="ARBA" id="ARBA00022840"/>
    </source>
</evidence>
<dbReference type="Proteomes" id="UP000466966">
    <property type="component" value="Unassembled WGS sequence"/>
</dbReference>
<dbReference type="PANTHER" id="PTHR43284:SF1">
    <property type="entry name" value="ASPARAGINE SYNTHETASE"/>
    <property type="match status" value="1"/>
</dbReference>
<keyword evidence="10" id="KW-1185">Reference proteome</keyword>
<dbReference type="InterPro" id="IPR029055">
    <property type="entry name" value="Ntn_hydrolases_N"/>
</dbReference>
<sequence length="633" mass="70119">MSAIAGILALDERPIGQEMLARMRAAAPPRGLDGTQVWLEANFGTIRQANATTPQAVGEQQPFTGPSGAVVMFDGRLDNRSDVLALLGPAGGRLAEAPDGALVLALYEKLGRDFVRSLVGDFAIAICHPLERRLALFTSPLNWRPLHWTRHGALVAFATDMRTLVLGLGLQRQVNEGAFAEFMSGVMMSPTETFLAGVERVEQGSAVFFEGERTDVWLWHDGPFEDWTGRSMADHVEHFNALFDQAVAAAFRSHGDVSAQLSGGLDSSSVVCRATELYRAGRLDRQVRAISARFPGMPQDETRWSSAVEDHLGIRAEVATAKPFSLEAARQWTASTWHLPLRPNALDTMGGVVDIMRADGRRVLLGGEGGDDWLNGSLAHLPDLLRRGRLGGLAEFGRTYFPRDSVPVQWAKALVLAGRPLVIPEYRREILYPAIDWNRASAPWLRPEWTRNTDLADRLQGTPTRPGLQGFTQRSRYSTYANGVRQMLAAPVVAYMEQFGIEWRHPLHDARLTGFCMGASGNHLRNRETRKMILREAMRGTLPEVVRMRSDKAAFYVNTIAAMEDILRERPFRDTLPARMGWVDAKQLEALYAPVRAWDPGGDRANLPSAPYGPIWFVLAADMWLDQAFGSTI</sequence>
<evidence type="ECO:0000256" key="3">
    <source>
        <dbReference type="ARBA" id="ARBA00012737"/>
    </source>
</evidence>
<dbReference type="GO" id="GO:0005524">
    <property type="term" value="F:ATP binding"/>
    <property type="evidence" value="ECO:0007669"/>
    <property type="project" value="UniProtKB-KW"/>
</dbReference>
<protein>
    <recommendedName>
        <fullName evidence="3">asparagine synthase (glutamine-hydrolyzing)</fullName>
        <ecNumber evidence="3">6.3.5.4</ecNumber>
    </recommendedName>
</protein>
<name>A0A844YUL9_9SPHN</name>
<comment type="similarity">
    <text evidence="2">Belongs to the asparagine synthetase family.</text>
</comment>
<evidence type="ECO:0000313" key="10">
    <source>
        <dbReference type="Proteomes" id="UP000466966"/>
    </source>
</evidence>
<dbReference type="Pfam" id="PF00733">
    <property type="entry name" value="Asn_synthase"/>
    <property type="match status" value="1"/>
</dbReference>